<dbReference type="InterPro" id="IPR035965">
    <property type="entry name" value="PAS-like_dom_sf"/>
</dbReference>
<dbReference type="InterPro" id="IPR036890">
    <property type="entry name" value="HATPase_C_sf"/>
</dbReference>
<evidence type="ECO:0000256" key="2">
    <source>
        <dbReference type="ARBA" id="ARBA00012438"/>
    </source>
</evidence>
<dbReference type="InterPro" id="IPR013654">
    <property type="entry name" value="PAS_2"/>
</dbReference>
<dbReference type="SMART" id="SM00911">
    <property type="entry name" value="HWE_HK"/>
    <property type="match status" value="1"/>
</dbReference>
<dbReference type="GO" id="GO:0006355">
    <property type="term" value="P:regulation of DNA-templated transcription"/>
    <property type="evidence" value="ECO:0007669"/>
    <property type="project" value="InterPro"/>
</dbReference>
<reference evidence="15" key="1">
    <citation type="submission" date="2020-08" db="EMBL/GenBank/DDBJ databases">
        <title>Sulfitobacter aestuariivivens sp. nov., isolated from a tidal flat.</title>
        <authorList>
            <person name="Park S."/>
            <person name="Yoon J.-H."/>
        </authorList>
    </citation>
    <scope>NUCLEOTIDE SEQUENCE</scope>
    <source>
        <strain evidence="15">TSTF-M16</strain>
    </source>
</reference>
<evidence type="ECO:0000256" key="7">
    <source>
        <dbReference type="ARBA" id="ARBA00022741"/>
    </source>
</evidence>
<dbReference type="PANTHER" id="PTHR41523">
    <property type="entry name" value="TWO-COMPONENT SYSTEM SENSOR PROTEIN"/>
    <property type="match status" value="1"/>
</dbReference>
<dbReference type="EC" id="2.7.13.3" evidence="2"/>
<name>A0A927D592_9RHOB</name>
<dbReference type="GO" id="GO:0004673">
    <property type="term" value="F:protein histidine kinase activity"/>
    <property type="evidence" value="ECO:0007669"/>
    <property type="project" value="UniProtKB-EC"/>
</dbReference>
<dbReference type="InterPro" id="IPR001294">
    <property type="entry name" value="Phytochrome"/>
</dbReference>
<proteinExistence type="predicted"/>
<protein>
    <recommendedName>
        <fullName evidence="2">histidine kinase</fullName>
        <ecNumber evidence="2">2.7.13.3</ecNumber>
    </recommendedName>
</protein>
<evidence type="ECO:0000256" key="10">
    <source>
        <dbReference type="ARBA" id="ARBA00022991"/>
    </source>
</evidence>
<dbReference type="InterPro" id="IPR001789">
    <property type="entry name" value="Sig_transdc_resp-reg_receiver"/>
</dbReference>
<organism evidence="15 16">
    <name type="scientific">Sulfitobacter aestuariivivens</name>
    <dbReference type="NCBI Taxonomy" id="2766981"/>
    <lineage>
        <taxon>Bacteria</taxon>
        <taxon>Pseudomonadati</taxon>
        <taxon>Pseudomonadota</taxon>
        <taxon>Alphaproteobacteria</taxon>
        <taxon>Rhodobacterales</taxon>
        <taxon>Roseobacteraceae</taxon>
        <taxon>Sulfitobacter</taxon>
    </lineage>
</organism>
<feature type="domain" description="Response regulatory" evidence="14">
    <location>
        <begin position="747"/>
        <end position="858"/>
    </location>
</feature>
<dbReference type="InterPro" id="IPR003018">
    <property type="entry name" value="GAF"/>
</dbReference>
<keyword evidence="7" id="KW-0547">Nucleotide-binding</keyword>
<dbReference type="PRINTS" id="PR01033">
    <property type="entry name" value="PHYTOCHROME"/>
</dbReference>
<dbReference type="InterPro" id="IPR016132">
    <property type="entry name" value="Phyto_chromo_attachment"/>
</dbReference>
<dbReference type="InterPro" id="IPR011006">
    <property type="entry name" value="CheY-like_superfamily"/>
</dbReference>
<dbReference type="Pfam" id="PF01590">
    <property type="entry name" value="GAF"/>
    <property type="match status" value="1"/>
</dbReference>
<accession>A0A927D592</accession>
<gene>
    <name evidence="15" type="ORF">H9Q16_07145</name>
</gene>
<dbReference type="GO" id="GO:0000160">
    <property type="term" value="P:phosphorelay signal transduction system"/>
    <property type="evidence" value="ECO:0007669"/>
    <property type="project" value="InterPro"/>
</dbReference>
<dbReference type="Gene3D" id="3.40.50.2300">
    <property type="match status" value="1"/>
</dbReference>
<evidence type="ECO:0000313" key="16">
    <source>
        <dbReference type="Proteomes" id="UP000635142"/>
    </source>
</evidence>
<evidence type="ECO:0000256" key="8">
    <source>
        <dbReference type="ARBA" id="ARBA00022777"/>
    </source>
</evidence>
<dbReference type="InterPro" id="IPR013515">
    <property type="entry name" value="Phytochrome_cen-reg"/>
</dbReference>
<dbReference type="InterPro" id="IPR043150">
    <property type="entry name" value="Phytochrome_PHY_sf"/>
</dbReference>
<dbReference type="GO" id="GO:0005524">
    <property type="term" value="F:ATP binding"/>
    <property type="evidence" value="ECO:0007669"/>
    <property type="project" value="UniProtKB-KW"/>
</dbReference>
<dbReference type="PROSITE" id="PS50046">
    <property type="entry name" value="PHYTOCHROME_2"/>
    <property type="match status" value="1"/>
</dbReference>
<dbReference type="Pfam" id="PF00360">
    <property type="entry name" value="PHY"/>
    <property type="match status" value="1"/>
</dbReference>
<sequence length="860" mass="94172">MHTLLMEDFPNHSDTYFDLNTCDLEPIHTPGRIQPFGVLLAGPANLSTISHCSENTTEYLNTDPKGILGNSFKQILGHQLVHDLRNLASMSTIKKQRQRAGLYTIDQGSFEVYLHVNPEHMAVVELEPAKDHDPRSGQSAIDEMQKYLAATDPNQDIPKLLDRCVVGLAALTGFDRVMAYRYEPNGDGQIVAESRGPDVTSFLGLRYPAWDVPEQARALQVKCPVRMLVDVNQTPIAILSHEKDAAPLDISLAHLRGISPIHVEYLSNMGVAATMTIGLVVEGRLWGMFSCHHESPKIVSSDIRIAAELFGLIISLLIKQRIDLEKSMRRHQAADASKRIVAETDATTDLLNSFPNLAPILMSVIACDGLAIKYDGKTLTHGSTPSDDAINAISKHDIDNEDVVNAWSNLAQCNLINGEDLGHSAGALLVRATAAYPLQLFFFRDEKIRSVDWAGKPEKTMEPGPLGPRITPRGSFDAYVEEHRGTSDPWEEPDLAAAQEVQILLTQISAKGERLQLMRHKDLVTHQRQQDLMIAELNHRVKNILALIRSLSRQAKASSASLESYALALEQRIAALAAAHDLAVSNTMKGVSLRGILKTELAPYLSADNSQVLLAGPLVGLRADVAPIIALVLHEVVSNAVKYGALSVDDGVVRAKWSLEGDRLRFNWQEINGPRVAEPTRHGFGRSLIEKAIPYEMDGDAQLEFDEAGLKFSFGLPSDVLVELHEETSSKLVGTVATIDRAASGKSILLVEDNVVLAMDMVESISRLGAETVETASSLSQGLALAQKTDYDFAVLDMNLRGTVSFEIALLLKKRGIPFAFATGYGSQVELPVELRSTPILTKPIDDGTLSKCIQDHIRK</sequence>
<evidence type="ECO:0000256" key="3">
    <source>
        <dbReference type="ARBA" id="ARBA00022543"/>
    </source>
</evidence>
<evidence type="ECO:0000256" key="1">
    <source>
        <dbReference type="ARBA" id="ARBA00000085"/>
    </source>
</evidence>
<evidence type="ECO:0000256" key="5">
    <source>
        <dbReference type="ARBA" id="ARBA00022606"/>
    </source>
</evidence>
<evidence type="ECO:0000256" key="11">
    <source>
        <dbReference type="ARBA" id="ARBA00023170"/>
    </source>
</evidence>
<keyword evidence="9" id="KW-0067">ATP-binding</keyword>
<dbReference type="Pfam" id="PF07536">
    <property type="entry name" value="HWE_HK"/>
    <property type="match status" value="1"/>
</dbReference>
<keyword evidence="3" id="KW-0600">Photoreceptor protein</keyword>
<dbReference type="RefSeq" id="WP_191074633.1">
    <property type="nucleotide sequence ID" value="NZ_JACTAG010000001.1"/>
</dbReference>
<keyword evidence="10" id="KW-0157">Chromophore</keyword>
<dbReference type="Gene3D" id="3.30.450.270">
    <property type="match status" value="1"/>
</dbReference>
<dbReference type="PANTHER" id="PTHR41523:SF7">
    <property type="entry name" value="HISTIDINE KINASE"/>
    <property type="match status" value="1"/>
</dbReference>
<dbReference type="SMART" id="SM00065">
    <property type="entry name" value="GAF"/>
    <property type="match status" value="1"/>
</dbReference>
<dbReference type="SUPFAM" id="SSF52172">
    <property type="entry name" value="CheY-like"/>
    <property type="match status" value="1"/>
</dbReference>
<dbReference type="PROSITE" id="PS50110">
    <property type="entry name" value="RESPONSE_REGULATORY"/>
    <property type="match status" value="1"/>
</dbReference>
<comment type="catalytic activity">
    <reaction evidence="1">
        <text>ATP + protein L-histidine = ADP + protein N-phospho-L-histidine.</text>
        <dbReference type="EC" id="2.7.13.3"/>
    </reaction>
</comment>
<feature type="modified residue" description="4-aspartylphosphate" evidence="12">
    <location>
        <position position="797"/>
    </location>
</feature>
<dbReference type="Gene3D" id="3.30.450.20">
    <property type="entry name" value="PAS domain"/>
    <property type="match status" value="1"/>
</dbReference>
<dbReference type="Pfam" id="PF00072">
    <property type="entry name" value="Response_reg"/>
    <property type="match status" value="1"/>
</dbReference>
<dbReference type="Pfam" id="PF08446">
    <property type="entry name" value="PAS_2"/>
    <property type="match status" value="1"/>
</dbReference>
<dbReference type="SMART" id="SM00448">
    <property type="entry name" value="REC"/>
    <property type="match status" value="1"/>
</dbReference>
<dbReference type="InterPro" id="IPR011102">
    <property type="entry name" value="Sig_transdc_His_kinase_HWE"/>
</dbReference>
<feature type="domain" description="Phytochrome chromophore attachment site" evidence="13">
    <location>
        <begin position="156"/>
        <end position="312"/>
    </location>
</feature>
<evidence type="ECO:0000259" key="13">
    <source>
        <dbReference type="PROSITE" id="PS50046"/>
    </source>
</evidence>
<evidence type="ECO:0000313" key="15">
    <source>
        <dbReference type="EMBL" id="MBD3663692.1"/>
    </source>
</evidence>
<dbReference type="GO" id="GO:0009881">
    <property type="term" value="F:photoreceptor activity"/>
    <property type="evidence" value="ECO:0007669"/>
    <property type="project" value="UniProtKB-KW"/>
</dbReference>
<keyword evidence="8" id="KW-0418">Kinase</keyword>
<dbReference type="Gene3D" id="3.30.565.10">
    <property type="entry name" value="Histidine kinase-like ATPase, C-terminal domain"/>
    <property type="match status" value="1"/>
</dbReference>
<dbReference type="InterPro" id="IPR029016">
    <property type="entry name" value="GAF-like_dom_sf"/>
</dbReference>
<dbReference type="SUPFAM" id="SSF55781">
    <property type="entry name" value="GAF domain-like"/>
    <property type="match status" value="2"/>
</dbReference>
<evidence type="ECO:0000259" key="14">
    <source>
        <dbReference type="PROSITE" id="PS50110"/>
    </source>
</evidence>
<keyword evidence="11" id="KW-0675">Receptor</keyword>
<dbReference type="GO" id="GO:0009584">
    <property type="term" value="P:detection of visible light"/>
    <property type="evidence" value="ECO:0007669"/>
    <property type="project" value="InterPro"/>
</dbReference>
<dbReference type="SUPFAM" id="SSF55785">
    <property type="entry name" value="PYP-like sensor domain (PAS domain)"/>
    <property type="match status" value="1"/>
</dbReference>
<evidence type="ECO:0000256" key="6">
    <source>
        <dbReference type="ARBA" id="ARBA00022679"/>
    </source>
</evidence>
<evidence type="ECO:0000256" key="4">
    <source>
        <dbReference type="ARBA" id="ARBA00022553"/>
    </source>
</evidence>
<keyword evidence="16" id="KW-1185">Reference proteome</keyword>
<dbReference type="AlphaFoldDB" id="A0A927D592"/>
<evidence type="ECO:0000256" key="12">
    <source>
        <dbReference type="PROSITE-ProRule" id="PRU00169"/>
    </source>
</evidence>
<dbReference type="Proteomes" id="UP000635142">
    <property type="component" value="Unassembled WGS sequence"/>
</dbReference>
<comment type="caution">
    <text evidence="15">The sequence shown here is derived from an EMBL/GenBank/DDBJ whole genome shotgun (WGS) entry which is preliminary data.</text>
</comment>
<evidence type="ECO:0000256" key="9">
    <source>
        <dbReference type="ARBA" id="ARBA00022840"/>
    </source>
</evidence>
<keyword evidence="6" id="KW-0808">Transferase</keyword>
<dbReference type="EMBL" id="JACTAG010000001">
    <property type="protein sequence ID" value="MBD3663692.1"/>
    <property type="molecule type" value="Genomic_DNA"/>
</dbReference>
<keyword evidence="4 12" id="KW-0597">Phosphoprotein</keyword>
<dbReference type="Gene3D" id="3.30.450.40">
    <property type="match status" value="1"/>
</dbReference>
<keyword evidence="5" id="KW-0716">Sensory transduction</keyword>